<evidence type="ECO:0000313" key="3">
    <source>
        <dbReference type="EMBL" id="KAK0163510.1"/>
    </source>
</evidence>
<name>A0AA39KJ74_MICHY</name>
<dbReference type="PROSITE" id="PS50041">
    <property type="entry name" value="C_TYPE_LECTIN_2"/>
    <property type="match status" value="1"/>
</dbReference>
<accession>A0AA39KJ74</accession>
<evidence type="ECO:0000259" key="2">
    <source>
        <dbReference type="PROSITE" id="PS50041"/>
    </source>
</evidence>
<reference evidence="3" key="2">
    <citation type="submission" date="2023-03" db="EMBL/GenBank/DDBJ databases">
        <authorList>
            <person name="Inwood S.N."/>
            <person name="Skelly J.G."/>
            <person name="Guhlin J."/>
            <person name="Harrop T.W.R."/>
            <person name="Goldson S.G."/>
            <person name="Dearden P.K."/>
        </authorList>
    </citation>
    <scope>NUCLEOTIDE SEQUENCE</scope>
    <source>
        <strain evidence="3">Lincoln</strain>
        <tissue evidence="3">Whole body</tissue>
    </source>
</reference>
<gene>
    <name evidence="3" type="ORF">PV327_007185</name>
</gene>
<dbReference type="AlphaFoldDB" id="A0AA39KJ74"/>
<reference evidence="3" key="1">
    <citation type="journal article" date="2023" name="bioRxiv">
        <title>Scaffold-level genome assemblies of two parasitoid biocontrol wasps reveal the parthenogenesis mechanism and an associated novel virus.</title>
        <authorList>
            <person name="Inwood S."/>
            <person name="Skelly J."/>
            <person name="Guhlin J."/>
            <person name="Harrop T."/>
            <person name="Goldson S."/>
            <person name="Dearden P."/>
        </authorList>
    </citation>
    <scope>NUCLEOTIDE SEQUENCE</scope>
    <source>
        <strain evidence="3">Lincoln</strain>
        <tissue evidence="3">Whole body</tissue>
    </source>
</reference>
<dbReference type="Pfam" id="PF00059">
    <property type="entry name" value="Lectin_C"/>
    <property type="match status" value="1"/>
</dbReference>
<feature type="domain" description="C-type lectin" evidence="2">
    <location>
        <begin position="34"/>
        <end position="167"/>
    </location>
</feature>
<sequence length="414" mass="47816">MYEVRILPSRVIIEHSEINEDKSKENSQSDNGQFVVFDTTKSWRDAALYCQKNGMRIGEINTIEEAQLVSQMMLKTRPAAIESAWIGGIIHLISETDNSWRWLSSCEIIAEDNELWLKKPSEIKDEDSSQSESSHTRCLLLDRHLNVENQPFYIESACDRKRGFICQKLNPINTTNINTTIIEDLQCLLLFSHMSDSMRLSINMETTLSADMTPGNFISSTVIPPVATTSNYSPLRTATMVSIESPPTEMRKKEKIKTTNRFPITTITSVAVEPTEEEEYSDYKMWELGRKQMERKLSKKKTTNENKKSIIHETEKNDKNSEKINIKEIRKNFVTTHKPKVKQQSTTKYFMHLRPIKPLRLYYAFEGPMIGGLTATPLPQIQYAGEMNFAKVPCYHKYMNRREYNEIMSNKTPV</sequence>
<dbReference type="EMBL" id="JAQQBR010001833">
    <property type="protein sequence ID" value="KAK0163510.1"/>
    <property type="molecule type" value="Genomic_DNA"/>
</dbReference>
<evidence type="ECO:0000313" key="4">
    <source>
        <dbReference type="Proteomes" id="UP001168972"/>
    </source>
</evidence>
<dbReference type="CDD" id="cd00037">
    <property type="entry name" value="CLECT"/>
    <property type="match status" value="1"/>
</dbReference>
<dbReference type="InterPro" id="IPR001304">
    <property type="entry name" value="C-type_lectin-like"/>
</dbReference>
<comment type="caution">
    <text evidence="3">The sequence shown here is derived from an EMBL/GenBank/DDBJ whole genome shotgun (WGS) entry which is preliminary data.</text>
</comment>
<dbReference type="InterPro" id="IPR016186">
    <property type="entry name" value="C-type_lectin-like/link_sf"/>
</dbReference>
<proteinExistence type="predicted"/>
<dbReference type="Proteomes" id="UP001168972">
    <property type="component" value="Unassembled WGS sequence"/>
</dbReference>
<evidence type="ECO:0000256" key="1">
    <source>
        <dbReference type="SAM" id="MobiDB-lite"/>
    </source>
</evidence>
<dbReference type="SUPFAM" id="SSF56436">
    <property type="entry name" value="C-type lectin-like"/>
    <property type="match status" value="1"/>
</dbReference>
<protein>
    <recommendedName>
        <fullName evidence="2">C-type lectin domain-containing protein</fullName>
    </recommendedName>
</protein>
<feature type="region of interest" description="Disordered" evidence="1">
    <location>
        <begin position="297"/>
        <end position="322"/>
    </location>
</feature>
<dbReference type="InterPro" id="IPR016187">
    <property type="entry name" value="CTDL_fold"/>
</dbReference>
<dbReference type="Gene3D" id="3.10.100.10">
    <property type="entry name" value="Mannose-Binding Protein A, subunit A"/>
    <property type="match status" value="1"/>
</dbReference>
<keyword evidence="4" id="KW-1185">Reference proteome</keyword>
<organism evidence="3 4">
    <name type="scientific">Microctonus hyperodae</name>
    <name type="common">Parasitoid wasp</name>
    <dbReference type="NCBI Taxonomy" id="165561"/>
    <lineage>
        <taxon>Eukaryota</taxon>
        <taxon>Metazoa</taxon>
        <taxon>Ecdysozoa</taxon>
        <taxon>Arthropoda</taxon>
        <taxon>Hexapoda</taxon>
        <taxon>Insecta</taxon>
        <taxon>Pterygota</taxon>
        <taxon>Neoptera</taxon>
        <taxon>Endopterygota</taxon>
        <taxon>Hymenoptera</taxon>
        <taxon>Apocrita</taxon>
        <taxon>Ichneumonoidea</taxon>
        <taxon>Braconidae</taxon>
        <taxon>Euphorinae</taxon>
        <taxon>Microctonus</taxon>
    </lineage>
</organism>